<accession>A0A2R4VWC9</accession>
<evidence type="ECO:0000313" key="1">
    <source>
        <dbReference type="EMBL" id="AWB08768.1"/>
    </source>
</evidence>
<evidence type="ECO:0000313" key="2">
    <source>
        <dbReference type="Proteomes" id="UP000077405"/>
    </source>
</evidence>
<dbReference type="EMBL" id="CP028907">
    <property type="protein sequence ID" value="AWB08768.1"/>
    <property type="molecule type" value="Genomic_DNA"/>
</dbReference>
<dbReference type="RefSeq" id="WP_108549016.1">
    <property type="nucleotide sequence ID" value="NZ_CP028907.1"/>
</dbReference>
<name>A0A2R4VWC9_9PROT</name>
<dbReference type="OrthoDB" id="7301771at2"/>
<reference evidence="1 2" key="1">
    <citation type="submission" date="2018-04" db="EMBL/GenBank/DDBJ databases">
        <title>Complete genome sequence of the nitrogen-fixing bacterium Azospirillum humicireducens type strain SgZ-5.</title>
        <authorList>
            <person name="Yu Z."/>
        </authorList>
    </citation>
    <scope>NUCLEOTIDE SEQUENCE [LARGE SCALE GENOMIC DNA]</scope>
    <source>
        <strain evidence="1 2">SgZ-5</strain>
        <plasmid evidence="1 2">pYZ6</plasmid>
    </source>
</reference>
<dbReference type="AlphaFoldDB" id="A0A2R4VWC9"/>
<geneLocation type="plasmid" evidence="1 2">
    <name>pYZ6</name>
</geneLocation>
<keyword evidence="2" id="KW-1185">Reference proteome</keyword>
<organism evidence="1 2">
    <name type="scientific">Azospirillum humicireducens</name>
    <dbReference type="NCBI Taxonomy" id="1226968"/>
    <lineage>
        <taxon>Bacteria</taxon>
        <taxon>Pseudomonadati</taxon>
        <taxon>Pseudomonadota</taxon>
        <taxon>Alphaproteobacteria</taxon>
        <taxon>Rhodospirillales</taxon>
        <taxon>Azospirillaceae</taxon>
        <taxon>Azospirillum</taxon>
    </lineage>
</organism>
<dbReference type="KEGG" id="ahu:A6A40_27505"/>
<gene>
    <name evidence="1" type="ORF">A6A40_27505</name>
</gene>
<proteinExistence type="predicted"/>
<dbReference type="Proteomes" id="UP000077405">
    <property type="component" value="Plasmid pYZ6"/>
</dbReference>
<protein>
    <submittedName>
        <fullName evidence="1">Uncharacterized protein</fullName>
    </submittedName>
</protein>
<keyword evidence="1" id="KW-0614">Plasmid</keyword>
<sequence length="194" mass="21883">MTSVAQTVAFAPADTRRALVHAALSRSQGAIAKKMDVDSIETSIDRLKRLLFPWMVLDFRAEPTKTKAICIFKMFLGDREDDSAAYAKLASEMKTVEQNSKLAKSMSWFKRVKTSSTRTVDSNIFDDMFLLHLESDPKNILRYQMNQELFAQIVRTPPTLSHSKELLAAVRKIRQTCKEAGFSLKNLGLGDSFT</sequence>